<dbReference type="AlphaFoldDB" id="A0A9J6P0P7"/>
<comment type="caution">
    <text evidence="1">The sequence shown here is derived from an EMBL/GenBank/DDBJ whole genome shotgun (WGS) entry which is preliminary data.</text>
</comment>
<name>A0A9J6P0P7_9CLOT</name>
<dbReference type="RefSeq" id="WP_250859328.1">
    <property type="nucleotide sequence ID" value="NZ_JAGSOJ010000002.1"/>
</dbReference>
<gene>
    <name evidence="1" type="ORF">KDK92_11140</name>
</gene>
<organism evidence="1 2">
    <name type="scientific">Oceanirhabdus seepicola</name>
    <dbReference type="NCBI Taxonomy" id="2828781"/>
    <lineage>
        <taxon>Bacteria</taxon>
        <taxon>Bacillati</taxon>
        <taxon>Bacillota</taxon>
        <taxon>Clostridia</taxon>
        <taxon>Eubacteriales</taxon>
        <taxon>Clostridiaceae</taxon>
        <taxon>Oceanirhabdus</taxon>
    </lineage>
</organism>
<keyword evidence="2" id="KW-1185">Reference proteome</keyword>
<reference evidence="1" key="2">
    <citation type="submission" date="2021-04" db="EMBL/GenBank/DDBJ databases">
        <authorList>
            <person name="Dong X."/>
        </authorList>
    </citation>
    <scope>NUCLEOTIDE SEQUENCE</scope>
    <source>
        <strain evidence="1">ZWT</strain>
    </source>
</reference>
<reference evidence="1" key="1">
    <citation type="journal article" date="2021" name="mSystems">
        <title>Bacteria and Archaea Synergistically Convert Glycine Betaine to Biogenic Methane in the Formosa Cold Seep of the South China Sea.</title>
        <authorList>
            <person name="Li L."/>
            <person name="Zhang W."/>
            <person name="Zhang S."/>
            <person name="Song L."/>
            <person name="Sun Q."/>
            <person name="Zhang H."/>
            <person name="Xiang H."/>
            <person name="Dong X."/>
        </authorList>
    </citation>
    <scope>NUCLEOTIDE SEQUENCE</scope>
    <source>
        <strain evidence="1">ZWT</strain>
    </source>
</reference>
<sequence length="107" mass="12813">MKKFIFILLFLLITVFLLRSQYISNRCKDMIYAIEHYSMDSMHNSHKLTKINEIYIDFKDEYVSIVTVTGIDKNNNELKYNLILKKNKKSVWKIIHQYDLETKSLSS</sequence>
<evidence type="ECO:0000313" key="1">
    <source>
        <dbReference type="EMBL" id="MCM1990290.1"/>
    </source>
</evidence>
<dbReference type="EMBL" id="JAGSOJ010000002">
    <property type="protein sequence ID" value="MCM1990290.1"/>
    <property type="molecule type" value="Genomic_DNA"/>
</dbReference>
<dbReference type="Proteomes" id="UP001056429">
    <property type="component" value="Unassembled WGS sequence"/>
</dbReference>
<proteinExistence type="predicted"/>
<evidence type="ECO:0000313" key="2">
    <source>
        <dbReference type="Proteomes" id="UP001056429"/>
    </source>
</evidence>
<protein>
    <submittedName>
        <fullName evidence="1">Uncharacterized protein</fullName>
    </submittedName>
</protein>
<accession>A0A9J6P0P7</accession>